<dbReference type="InterPro" id="IPR008271">
    <property type="entry name" value="Ser/Thr_kinase_AS"/>
</dbReference>
<keyword evidence="3" id="KW-0808">Transferase</keyword>
<evidence type="ECO:0000256" key="5">
    <source>
        <dbReference type="ARBA" id="ARBA00022777"/>
    </source>
</evidence>
<keyword evidence="5" id="KW-0418">Kinase</keyword>
<keyword evidence="2" id="KW-0723">Serine/threonine-protein kinase</keyword>
<dbReference type="SUPFAM" id="SSF56112">
    <property type="entry name" value="Protein kinase-like (PK-like)"/>
    <property type="match status" value="1"/>
</dbReference>
<evidence type="ECO:0000313" key="13">
    <source>
        <dbReference type="Proteomes" id="UP001176940"/>
    </source>
</evidence>
<feature type="compositionally biased region" description="Polar residues" evidence="10">
    <location>
        <begin position="640"/>
        <end position="651"/>
    </location>
</feature>
<dbReference type="InterPro" id="IPR000719">
    <property type="entry name" value="Prot_kinase_dom"/>
</dbReference>
<proteinExistence type="predicted"/>
<dbReference type="PROSITE" id="PS00107">
    <property type="entry name" value="PROTEIN_KINASE_ATP"/>
    <property type="match status" value="1"/>
</dbReference>
<evidence type="ECO:0000256" key="7">
    <source>
        <dbReference type="ARBA" id="ARBA00047899"/>
    </source>
</evidence>
<comment type="catalytic activity">
    <reaction evidence="7">
        <text>L-threonyl-[protein] + ATP = O-phospho-L-threonyl-[protein] + ADP + H(+)</text>
        <dbReference type="Rhea" id="RHEA:46608"/>
        <dbReference type="Rhea" id="RHEA-COMP:11060"/>
        <dbReference type="Rhea" id="RHEA-COMP:11605"/>
        <dbReference type="ChEBI" id="CHEBI:15378"/>
        <dbReference type="ChEBI" id="CHEBI:30013"/>
        <dbReference type="ChEBI" id="CHEBI:30616"/>
        <dbReference type="ChEBI" id="CHEBI:61977"/>
        <dbReference type="ChEBI" id="CHEBI:456216"/>
        <dbReference type="EC" id="2.7.11.1"/>
    </reaction>
</comment>
<dbReference type="PROSITE" id="PS00108">
    <property type="entry name" value="PROTEIN_KINASE_ST"/>
    <property type="match status" value="1"/>
</dbReference>
<feature type="binding site" evidence="9">
    <location>
        <position position="280"/>
    </location>
    <ligand>
        <name>ATP</name>
        <dbReference type="ChEBI" id="CHEBI:30616"/>
    </ligand>
</feature>
<feature type="compositionally biased region" description="Polar residues" evidence="10">
    <location>
        <begin position="192"/>
        <end position="202"/>
    </location>
</feature>
<gene>
    <name evidence="12" type="ORF">RIMI_LOCUS18989252</name>
</gene>
<dbReference type="InterPro" id="IPR023142">
    <property type="entry name" value="MAST_pre-PK_dom_sf"/>
</dbReference>
<dbReference type="InterPro" id="IPR017441">
    <property type="entry name" value="Protein_kinase_ATP_BS"/>
</dbReference>
<dbReference type="SUPFAM" id="SSF140482">
    <property type="entry name" value="MAST3 pre-PK domain-like"/>
    <property type="match status" value="2"/>
</dbReference>
<sequence>MSGISSDKREVLALFKEILTTYDLDNVLPLPDGVLSFTYRLVMKLVSDCLTKYYRDRISSEYLEHLQMNIRTLVQQINREVLALLQGILTTYALDIVLPLPDGVLSFTYRLVMKLVSDCLTKYYRGRISSEYLEHLQMNIRTLVQQVEEKSRSGDLAFFKQLAQKFLYVLDYIARSLKRLETPDGDSKEGQQRNIADPNTSEPGLKTDLIEETTKPATADGGIPEIPEIPESASAVIRSLSPMNKPRMSDYTQIKEIGSGSYGAVHLVRHKDTKKVFAMKKRARSKLHDPYYLKLAYVERDIAIFSDCPFIVSAFCSFPTKRHLCMVMDFEAGGDCRNFLRFYGPFPLDLARIYIAETVLAVEYLHSYGVVHRDLKPENLMISSTGHIKVTDFGISRLGLMRPTSDIYKAPTKDITREFRDDGITGTYHYVAPEVILQKGYGRPIDWWAIGIILYEFLTGHVPFNGRNGKNIFSIVSSRVNNITLKIKNSTHHPDAQDFMIQLLNKDPTHRLGTGGANEIKSHPFLSELDFENLQNLKPLYRPDLSSEEDTRYFQSGIRRPKYTDSDEGDTSEKVSNWPESLNYVSSSQRLSKLYPTNTRTMINEDHKPSPDCSLETSKNHSDVQKESSSSGSDGDSEYFTANSKSPSPTLSVEKKNKSVLNLGEKQNPEIVAETEPIRVETKNKSALKLGEDQDPEIVPEAEPAEVIETKNISALKLGEDQDPEIVPETEPSRVDKKNKSAIKLVEEQNAKIVEEREPRRPAAAPHVAARPLFPLSLSQTDYYFPSSQNINRGATHKLNQSSPFCPGV</sequence>
<organism evidence="12 13">
    <name type="scientific">Ranitomeya imitator</name>
    <name type="common">mimic poison frog</name>
    <dbReference type="NCBI Taxonomy" id="111125"/>
    <lineage>
        <taxon>Eukaryota</taxon>
        <taxon>Metazoa</taxon>
        <taxon>Chordata</taxon>
        <taxon>Craniata</taxon>
        <taxon>Vertebrata</taxon>
        <taxon>Euteleostomi</taxon>
        <taxon>Amphibia</taxon>
        <taxon>Batrachia</taxon>
        <taxon>Anura</taxon>
        <taxon>Neobatrachia</taxon>
        <taxon>Hyloidea</taxon>
        <taxon>Dendrobatidae</taxon>
        <taxon>Dendrobatinae</taxon>
        <taxon>Ranitomeya</taxon>
    </lineage>
</organism>
<comment type="catalytic activity">
    <reaction evidence="8">
        <text>L-seryl-[protein] + ATP = O-phospho-L-seryl-[protein] + ADP + H(+)</text>
        <dbReference type="Rhea" id="RHEA:17989"/>
        <dbReference type="Rhea" id="RHEA-COMP:9863"/>
        <dbReference type="Rhea" id="RHEA-COMP:11604"/>
        <dbReference type="ChEBI" id="CHEBI:15378"/>
        <dbReference type="ChEBI" id="CHEBI:29999"/>
        <dbReference type="ChEBI" id="CHEBI:30616"/>
        <dbReference type="ChEBI" id="CHEBI:83421"/>
        <dbReference type="ChEBI" id="CHEBI:456216"/>
        <dbReference type="EC" id="2.7.11.1"/>
    </reaction>
</comment>
<evidence type="ECO:0000256" key="8">
    <source>
        <dbReference type="ARBA" id="ARBA00048679"/>
    </source>
</evidence>
<dbReference type="PROSITE" id="PS50011">
    <property type="entry name" value="PROTEIN_KINASE_DOM"/>
    <property type="match status" value="1"/>
</dbReference>
<evidence type="ECO:0000259" key="11">
    <source>
        <dbReference type="PROSITE" id="PS50011"/>
    </source>
</evidence>
<comment type="caution">
    <text evidence="12">The sequence shown here is derived from an EMBL/GenBank/DDBJ whole genome shotgun (WGS) entry which is preliminary data.</text>
</comment>
<name>A0ABN9MD30_9NEOB</name>
<evidence type="ECO:0000256" key="9">
    <source>
        <dbReference type="PROSITE-ProRule" id="PRU10141"/>
    </source>
</evidence>
<dbReference type="Proteomes" id="UP001176940">
    <property type="component" value="Unassembled WGS sequence"/>
</dbReference>
<dbReference type="Gene3D" id="1.10.510.10">
    <property type="entry name" value="Transferase(Phosphotransferase) domain 1"/>
    <property type="match status" value="1"/>
</dbReference>
<dbReference type="PANTHER" id="PTHR24356:SF414">
    <property type="entry name" value="NON-SPECIFIC SERINE_THREONINE PROTEIN KINASE"/>
    <property type="match status" value="1"/>
</dbReference>
<dbReference type="Gene3D" id="3.30.200.20">
    <property type="entry name" value="Phosphorylase Kinase, domain 1"/>
    <property type="match status" value="1"/>
</dbReference>
<protein>
    <recommendedName>
        <fullName evidence="1">non-specific serine/threonine protein kinase</fullName>
        <ecNumber evidence="1">2.7.11.1</ecNumber>
    </recommendedName>
</protein>
<dbReference type="EC" id="2.7.11.1" evidence="1"/>
<feature type="region of interest" description="Disordered" evidence="10">
    <location>
        <begin position="181"/>
        <end position="208"/>
    </location>
</feature>
<dbReference type="Pfam" id="PF08926">
    <property type="entry name" value="DUF1908"/>
    <property type="match status" value="1"/>
</dbReference>
<evidence type="ECO:0000313" key="12">
    <source>
        <dbReference type="EMBL" id="CAJ0964210.1"/>
    </source>
</evidence>
<feature type="region of interest" description="Disordered" evidence="10">
    <location>
        <begin position="595"/>
        <end position="654"/>
    </location>
</feature>
<keyword evidence="6 9" id="KW-0067">ATP-binding</keyword>
<dbReference type="InterPro" id="IPR050236">
    <property type="entry name" value="Ser_Thr_kinase_AGC"/>
</dbReference>
<dbReference type="InterPro" id="IPR015022">
    <property type="entry name" value="MAST_pre-PK_dom"/>
</dbReference>
<evidence type="ECO:0000256" key="4">
    <source>
        <dbReference type="ARBA" id="ARBA00022741"/>
    </source>
</evidence>
<dbReference type="InterPro" id="IPR011009">
    <property type="entry name" value="Kinase-like_dom_sf"/>
</dbReference>
<evidence type="ECO:0000256" key="10">
    <source>
        <dbReference type="SAM" id="MobiDB-lite"/>
    </source>
</evidence>
<dbReference type="SMART" id="SM00220">
    <property type="entry name" value="S_TKc"/>
    <property type="match status" value="1"/>
</dbReference>
<feature type="domain" description="Protein kinase" evidence="11">
    <location>
        <begin position="251"/>
        <end position="526"/>
    </location>
</feature>
<evidence type="ECO:0000256" key="6">
    <source>
        <dbReference type="ARBA" id="ARBA00022840"/>
    </source>
</evidence>
<reference evidence="12" key="1">
    <citation type="submission" date="2023-07" db="EMBL/GenBank/DDBJ databases">
        <authorList>
            <person name="Stuckert A."/>
        </authorList>
    </citation>
    <scope>NUCLEOTIDE SEQUENCE</scope>
</reference>
<dbReference type="EMBL" id="CAUEEQ010059428">
    <property type="protein sequence ID" value="CAJ0964210.1"/>
    <property type="molecule type" value="Genomic_DNA"/>
</dbReference>
<dbReference type="Gene3D" id="1.20.1480.20">
    <property type="entry name" value="MAST3 pre-PK domain-like"/>
    <property type="match status" value="2"/>
</dbReference>
<accession>A0ABN9MD30</accession>
<evidence type="ECO:0000256" key="1">
    <source>
        <dbReference type="ARBA" id="ARBA00012513"/>
    </source>
</evidence>
<evidence type="ECO:0000256" key="3">
    <source>
        <dbReference type="ARBA" id="ARBA00022679"/>
    </source>
</evidence>
<keyword evidence="4 9" id="KW-0547">Nucleotide-binding</keyword>
<evidence type="ECO:0000256" key="2">
    <source>
        <dbReference type="ARBA" id="ARBA00022527"/>
    </source>
</evidence>
<feature type="region of interest" description="Disordered" evidence="10">
    <location>
        <begin position="548"/>
        <end position="577"/>
    </location>
</feature>
<dbReference type="PANTHER" id="PTHR24356">
    <property type="entry name" value="SERINE/THREONINE-PROTEIN KINASE"/>
    <property type="match status" value="1"/>
</dbReference>
<keyword evidence="13" id="KW-1185">Reference proteome</keyword>
<dbReference type="Pfam" id="PF00069">
    <property type="entry name" value="Pkinase"/>
    <property type="match status" value="1"/>
</dbReference>
<feature type="region of interest" description="Disordered" evidence="10">
    <location>
        <begin position="717"/>
        <end position="738"/>
    </location>
</feature>
<feature type="compositionally biased region" description="Basic and acidic residues" evidence="10">
    <location>
        <begin position="181"/>
        <end position="191"/>
    </location>
</feature>